<proteinExistence type="predicted"/>
<evidence type="ECO:0000256" key="1">
    <source>
        <dbReference type="SAM" id="Phobius"/>
    </source>
</evidence>
<evidence type="ECO:0000313" key="3">
    <source>
        <dbReference type="Proteomes" id="UP000198923"/>
    </source>
</evidence>
<protein>
    <submittedName>
        <fullName evidence="2">Uncharacterized protein</fullName>
    </submittedName>
</protein>
<keyword evidence="3" id="KW-1185">Reference proteome</keyword>
<feature type="transmembrane region" description="Helical" evidence="1">
    <location>
        <begin position="85"/>
        <end position="107"/>
    </location>
</feature>
<dbReference type="Proteomes" id="UP000198923">
    <property type="component" value="Unassembled WGS sequence"/>
</dbReference>
<name>A0A1G8L4H9_9ACTN</name>
<sequence length="110" mass="12149">MSDSLDLALAKLSEMTAVGLAEIKGQLALLVHRAEHSERRTEEITVQADADRRASIERDEELERRLDVIEREAVTRPQLAARTKLLLTAVGVMVTATGVVIALLTFLNRT</sequence>
<gene>
    <name evidence="2" type="ORF">SAMN05421505_16111</name>
</gene>
<dbReference type="EMBL" id="FNCN01000061">
    <property type="protein sequence ID" value="SDI50579.1"/>
    <property type="molecule type" value="Genomic_DNA"/>
</dbReference>
<dbReference type="AlphaFoldDB" id="A0A1G8L4H9"/>
<keyword evidence="1" id="KW-0812">Transmembrane</keyword>
<reference evidence="2 3" key="1">
    <citation type="submission" date="2016-10" db="EMBL/GenBank/DDBJ databases">
        <authorList>
            <person name="de Groot N.N."/>
        </authorList>
    </citation>
    <scope>NUCLEOTIDE SEQUENCE [LARGE SCALE GENOMIC DNA]</scope>
    <source>
        <strain evidence="2 3">CPCC 201354</strain>
    </source>
</reference>
<keyword evidence="1" id="KW-0472">Membrane</keyword>
<dbReference type="STRING" id="504805.SAMN05421505_16111"/>
<dbReference type="RefSeq" id="WP_143020526.1">
    <property type="nucleotide sequence ID" value="NZ_FNCN01000061.1"/>
</dbReference>
<accession>A0A1G8L4H9</accession>
<dbReference type="OrthoDB" id="4310037at2"/>
<keyword evidence="1" id="KW-1133">Transmembrane helix</keyword>
<organism evidence="2 3">
    <name type="scientific">Sinosporangium album</name>
    <dbReference type="NCBI Taxonomy" id="504805"/>
    <lineage>
        <taxon>Bacteria</taxon>
        <taxon>Bacillati</taxon>
        <taxon>Actinomycetota</taxon>
        <taxon>Actinomycetes</taxon>
        <taxon>Streptosporangiales</taxon>
        <taxon>Streptosporangiaceae</taxon>
        <taxon>Sinosporangium</taxon>
    </lineage>
</organism>
<evidence type="ECO:0000313" key="2">
    <source>
        <dbReference type="EMBL" id="SDI50579.1"/>
    </source>
</evidence>